<evidence type="ECO:0000313" key="1">
    <source>
        <dbReference type="EMBL" id="KAI0045833.1"/>
    </source>
</evidence>
<keyword evidence="2" id="KW-1185">Reference proteome</keyword>
<gene>
    <name evidence="1" type="ORF">FA95DRAFT_87344</name>
</gene>
<dbReference type="Proteomes" id="UP000814033">
    <property type="component" value="Unassembled WGS sequence"/>
</dbReference>
<protein>
    <submittedName>
        <fullName evidence="1">Uncharacterized protein</fullName>
    </submittedName>
</protein>
<sequence>MISSIFPVGPVPMLPDCKSPGPNSRICPQNLLLVDYSQYESRAWIETISRASVNFLVSCRQDSSLDLWRNKEQHHHTDAHSTSFSSTLILPRRRIFQFWSCRSQRSVHLAFRSVRNSHVLPPRPIRVGSVAVLIGTYVLDNLFFFFTPAMALRFSRQEMRRLKGLHCDKVVVGAEAVATHLHRPPAVATRLRQTPDLRTLAVSLREPACMNTL</sequence>
<reference evidence="1" key="1">
    <citation type="submission" date="2021-02" db="EMBL/GenBank/DDBJ databases">
        <authorList>
            <consortium name="DOE Joint Genome Institute"/>
            <person name="Ahrendt S."/>
            <person name="Looney B.P."/>
            <person name="Miyauchi S."/>
            <person name="Morin E."/>
            <person name="Drula E."/>
            <person name="Courty P.E."/>
            <person name="Chicoki N."/>
            <person name="Fauchery L."/>
            <person name="Kohler A."/>
            <person name="Kuo A."/>
            <person name="Labutti K."/>
            <person name="Pangilinan J."/>
            <person name="Lipzen A."/>
            <person name="Riley R."/>
            <person name="Andreopoulos W."/>
            <person name="He G."/>
            <person name="Johnson J."/>
            <person name="Barry K.W."/>
            <person name="Grigoriev I.V."/>
            <person name="Nagy L."/>
            <person name="Hibbett D."/>
            <person name="Henrissat B."/>
            <person name="Matheny P.B."/>
            <person name="Labbe J."/>
            <person name="Martin F."/>
        </authorList>
    </citation>
    <scope>NUCLEOTIDE SEQUENCE</scope>
    <source>
        <strain evidence="1">FP105234-sp</strain>
    </source>
</reference>
<proteinExistence type="predicted"/>
<comment type="caution">
    <text evidence="1">The sequence shown here is derived from an EMBL/GenBank/DDBJ whole genome shotgun (WGS) entry which is preliminary data.</text>
</comment>
<name>A0ACB8RQN7_9AGAM</name>
<evidence type="ECO:0000313" key="2">
    <source>
        <dbReference type="Proteomes" id="UP000814033"/>
    </source>
</evidence>
<organism evidence="1 2">
    <name type="scientific">Auriscalpium vulgare</name>
    <dbReference type="NCBI Taxonomy" id="40419"/>
    <lineage>
        <taxon>Eukaryota</taxon>
        <taxon>Fungi</taxon>
        <taxon>Dikarya</taxon>
        <taxon>Basidiomycota</taxon>
        <taxon>Agaricomycotina</taxon>
        <taxon>Agaricomycetes</taxon>
        <taxon>Russulales</taxon>
        <taxon>Auriscalpiaceae</taxon>
        <taxon>Auriscalpium</taxon>
    </lineage>
</organism>
<reference evidence="1" key="2">
    <citation type="journal article" date="2022" name="New Phytol.">
        <title>Evolutionary transition to the ectomycorrhizal habit in the genomes of a hyperdiverse lineage of mushroom-forming fungi.</title>
        <authorList>
            <person name="Looney B."/>
            <person name="Miyauchi S."/>
            <person name="Morin E."/>
            <person name="Drula E."/>
            <person name="Courty P.E."/>
            <person name="Kohler A."/>
            <person name="Kuo A."/>
            <person name="LaButti K."/>
            <person name="Pangilinan J."/>
            <person name="Lipzen A."/>
            <person name="Riley R."/>
            <person name="Andreopoulos W."/>
            <person name="He G."/>
            <person name="Johnson J."/>
            <person name="Nolan M."/>
            <person name="Tritt A."/>
            <person name="Barry K.W."/>
            <person name="Grigoriev I.V."/>
            <person name="Nagy L.G."/>
            <person name="Hibbett D."/>
            <person name="Henrissat B."/>
            <person name="Matheny P.B."/>
            <person name="Labbe J."/>
            <person name="Martin F.M."/>
        </authorList>
    </citation>
    <scope>NUCLEOTIDE SEQUENCE</scope>
    <source>
        <strain evidence="1">FP105234-sp</strain>
    </source>
</reference>
<accession>A0ACB8RQN7</accession>
<dbReference type="EMBL" id="MU275941">
    <property type="protein sequence ID" value="KAI0045833.1"/>
    <property type="molecule type" value="Genomic_DNA"/>
</dbReference>